<protein>
    <recommendedName>
        <fullName evidence="3">Flavin reductase</fullName>
    </recommendedName>
</protein>
<name>A0ABY2DNG1_9ACTN</name>
<gene>
    <name evidence="1" type="ORF">E1091_03785</name>
</gene>
<reference evidence="1 2" key="1">
    <citation type="submission" date="2019-02" db="EMBL/GenBank/DDBJ databases">
        <title>Draft genome sequences of novel Actinobacteria.</title>
        <authorList>
            <person name="Sahin N."/>
            <person name="Ay H."/>
            <person name="Saygin H."/>
        </authorList>
    </citation>
    <scope>NUCLEOTIDE SEQUENCE [LARGE SCALE GENOMIC DNA]</scope>
    <source>
        <strain evidence="1 2">JCM 30529</strain>
    </source>
</reference>
<evidence type="ECO:0000313" key="1">
    <source>
        <dbReference type="EMBL" id="TDC00959.1"/>
    </source>
</evidence>
<evidence type="ECO:0000313" key="2">
    <source>
        <dbReference type="Proteomes" id="UP000295626"/>
    </source>
</evidence>
<sequence length="81" mass="8950">MLTDHPPLHPGGACATCGQPWPCFERQVDSIVDFAGHRQALAELMADYLRMGVAERRSRGLPDDPGMPARHLGWIDCVVPR</sequence>
<evidence type="ECO:0008006" key="3">
    <source>
        <dbReference type="Google" id="ProtNLM"/>
    </source>
</evidence>
<organism evidence="1 2">
    <name type="scientific">Micromonospora fluostatini</name>
    <dbReference type="NCBI Taxonomy" id="1629071"/>
    <lineage>
        <taxon>Bacteria</taxon>
        <taxon>Bacillati</taxon>
        <taxon>Actinomycetota</taxon>
        <taxon>Actinomycetes</taxon>
        <taxon>Micromonosporales</taxon>
        <taxon>Micromonosporaceae</taxon>
        <taxon>Micromonospora</taxon>
    </lineage>
</organism>
<comment type="caution">
    <text evidence="1">The sequence shown here is derived from an EMBL/GenBank/DDBJ whole genome shotgun (WGS) entry which is preliminary data.</text>
</comment>
<keyword evidence="2" id="KW-1185">Reference proteome</keyword>
<dbReference type="EMBL" id="SMKE01000074">
    <property type="protein sequence ID" value="TDC00959.1"/>
    <property type="molecule type" value="Genomic_DNA"/>
</dbReference>
<dbReference type="Proteomes" id="UP000295626">
    <property type="component" value="Unassembled WGS sequence"/>
</dbReference>
<proteinExistence type="predicted"/>
<accession>A0ABY2DNG1</accession>